<proteinExistence type="predicted"/>
<evidence type="ECO:0000313" key="3">
    <source>
        <dbReference type="EMBL" id="ACU53283.1"/>
    </source>
</evidence>
<feature type="domain" description="DUF2510" evidence="2">
    <location>
        <begin position="14"/>
        <end position="38"/>
    </location>
</feature>
<keyword evidence="4" id="KW-1185">Reference proteome</keyword>
<dbReference type="EMBL" id="CP001631">
    <property type="protein sequence ID" value="ACU53283.1"/>
    <property type="molecule type" value="Genomic_DNA"/>
</dbReference>
<keyword evidence="1" id="KW-0812">Transmembrane</keyword>
<keyword evidence="1" id="KW-1133">Transmembrane helix</keyword>
<evidence type="ECO:0000256" key="1">
    <source>
        <dbReference type="SAM" id="Phobius"/>
    </source>
</evidence>
<dbReference type="AlphaFoldDB" id="C7M2N9"/>
<dbReference type="InterPro" id="IPR018929">
    <property type="entry name" value="DUF2510"/>
</dbReference>
<evidence type="ECO:0000259" key="2">
    <source>
        <dbReference type="Pfam" id="PF10708"/>
    </source>
</evidence>
<feature type="transmembrane region" description="Helical" evidence="1">
    <location>
        <begin position="70"/>
        <end position="92"/>
    </location>
</feature>
<organism evidence="3 4">
    <name type="scientific">Acidimicrobium ferrooxidans (strain DSM 10331 / JCM 15462 / NBRC 103882 / ICP)</name>
    <dbReference type="NCBI Taxonomy" id="525909"/>
    <lineage>
        <taxon>Bacteria</taxon>
        <taxon>Bacillati</taxon>
        <taxon>Actinomycetota</taxon>
        <taxon>Acidimicrobiia</taxon>
        <taxon>Acidimicrobiales</taxon>
        <taxon>Acidimicrobiaceae</taxon>
        <taxon>Acidimicrobium</taxon>
    </lineage>
</organism>
<gene>
    <name evidence="3" type="ordered locus">Afer_0315</name>
</gene>
<dbReference type="HOGENOM" id="CLU_1363758_0_0_11"/>
<dbReference type="KEGG" id="afo:Afer_0315"/>
<keyword evidence="1" id="KW-0472">Membrane</keyword>
<sequence length="200" mass="21141">MLRSRRPTRPPQRPGWYPDGSGWLRYFDGHGWTELVRERLVLAEFRPQPPVAERPPHPASTSRPRQGVRIASIVLACVLLGGVVLQLVALTLSPRSQGSSVISDREVLVLARHACEDSPVGQAAIVASSKAARSAAASRAARLTQLASEAHLEALDDLAAAWSNVAVALVQAAPRSASLRAAIDAVNTAASGAHVASCRA</sequence>
<dbReference type="Pfam" id="PF10708">
    <property type="entry name" value="DUF2510"/>
    <property type="match status" value="1"/>
</dbReference>
<dbReference type="RefSeq" id="WP_015797784.1">
    <property type="nucleotide sequence ID" value="NC_013124.1"/>
</dbReference>
<dbReference type="Proteomes" id="UP000000771">
    <property type="component" value="Chromosome"/>
</dbReference>
<protein>
    <recommendedName>
        <fullName evidence="2">DUF2510 domain-containing protein</fullName>
    </recommendedName>
</protein>
<accession>C7M2N9</accession>
<dbReference type="STRING" id="525909.Afer_0315"/>
<evidence type="ECO:0000313" key="4">
    <source>
        <dbReference type="Proteomes" id="UP000000771"/>
    </source>
</evidence>
<name>C7M2N9_ACIFD</name>
<dbReference type="eggNOG" id="ENOG50325DA">
    <property type="taxonomic scope" value="Bacteria"/>
</dbReference>
<reference evidence="3 4" key="1">
    <citation type="journal article" date="2009" name="Stand. Genomic Sci.">
        <title>Complete genome sequence of Acidimicrobium ferrooxidans type strain (ICP).</title>
        <authorList>
            <person name="Clum A."/>
            <person name="Nolan M."/>
            <person name="Lang E."/>
            <person name="Glavina Del Rio T."/>
            <person name="Tice H."/>
            <person name="Copeland A."/>
            <person name="Cheng J.F."/>
            <person name="Lucas S."/>
            <person name="Chen F."/>
            <person name="Bruce D."/>
            <person name="Goodwin L."/>
            <person name="Pitluck S."/>
            <person name="Ivanova N."/>
            <person name="Mavrommatis K."/>
            <person name="Mikhailova N."/>
            <person name="Pati A."/>
            <person name="Chen A."/>
            <person name="Palaniappan K."/>
            <person name="Goker M."/>
            <person name="Spring S."/>
            <person name="Land M."/>
            <person name="Hauser L."/>
            <person name="Chang Y.J."/>
            <person name="Jeffries C.C."/>
            <person name="Chain P."/>
            <person name="Bristow J."/>
            <person name="Eisen J.A."/>
            <person name="Markowitz V."/>
            <person name="Hugenholtz P."/>
            <person name="Kyrpides N.C."/>
            <person name="Klenk H.P."/>
            <person name="Lapidus A."/>
        </authorList>
    </citation>
    <scope>NUCLEOTIDE SEQUENCE [LARGE SCALE GENOMIC DNA]</scope>
    <source>
        <strain evidence="4">DSM 10331 / JCM 15462 / NBRC 103882 / ICP</strain>
    </source>
</reference>